<dbReference type="GO" id="GO:0016740">
    <property type="term" value="F:transferase activity"/>
    <property type="evidence" value="ECO:0007669"/>
    <property type="project" value="UniProtKB-KW"/>
</dbReference>
<reference evidence="1 2" key="1">
    <citation type="submission" date="2018-02" db="EMBL/GenBank/DDBJ databases">
        <title>Novel Leptospira species isolated from soil and water in Japan.</title>
        <authorList>
            <person name="Nakao R."/>
            <person name="Masuzawa T."/>
        </authorList>
    </citation>
    <scope>NUCLEOTIDE SEQUENCE [LARGE SCALE GENOMIC DNA]</scope>
    <source>
        <strain evidence="1 2">YH101</strain>
    </source>
</reference>
<keyword evidence="1" id="KW-0808">Transferase</keyword>
<sequence length="200" mass="22641">MDESLIVFAKKPILGTVKTRLAKTLGEEVTLSIYRQLLQITFGLMQSIRQKSILYWEGEIPEDSLGLGTEFPYAVQIQGDLGQKMESAFQNELKKARSVCIIGTDCPEITNEIIDNAFRSLNQYDVVIGPAKDGGYYLLGMKEMVPILFIDVPWSTNLVFSITMERLNSQNKSVYVLPMLSDLDEESDLNYFIEQQIIVL</sequence>
<comment type="caution">
    <text evidence="1">The sequence shown here is derived from an EMBL/GenBank/DDBJ whole genome shotgun (WGS) entry which is preliminary data.</text>
</comment>
<proteinExistence type="predicted"/>
<dbReference type="InterPro" id="IPR029044">
    <property type="entry name" value="Nucleotide-diphossugar_trans"/>
</dbReference>
<dbReference type="NCBIfam" id="TIGR04282">
    <property type="entry name" value="glyco_like_cofC"/>
    <property type="match status" value="1"/>
</dbReference>
<dbReference type="PANTHER" id="PTHR36529">
    <property type="entry name" value="SLL1095 PROTEIN"/>
    <property type="match status" value="1"/>
</dbReference>
<organism evidence="1 2">
    <name type="scientific">Leptospira ryugenii</name>
    <dbReference type="NCBI Taxonomy" id="1917863"/>
    <lineage>
        <taxon>Bacteria</taxon>
        <taxon>Pseudomonadati</taxon>
        <taxon>Spirochaetota</taxon>
        <taxon>Spirochaetia</taxon>
        <taxon>Leptospirales</taxon>
        <taxon>Leptospiraceae</taxon>
        <taxon>Leptospira</taxon>
    </lineage>
</organism>
<dbReference type="OrthoDB" id="9810303at2"/>
<dbReference type="Gene3D" id="3.90.550.10">
    <property type="entry name" value="Spore Coat Polysaccharide Biosynthesis Protein SpsA, Chain A"/>
    <property type="match status" value="1"/>
</dbReference>
<evidence type="ECO:0000313" key="1">
    <source>
        <dbReference type="EMBL" id="GBF50674.1"/>
    </source>
</evidence>
<name>A0A2P2E1D3_9LEPT</name>
<accession>A0A2P2E1D3</accession>
<dbReference type="PANTHER" id="PTHR36529:SF1">
    <property type="entry name" value="GLYCOSYLTRANSFERASE"/>
    <property type="match status" value="1"/>
</dbReference>
<evidence type="ECO:0000313" key="2">
    <source>
        <dbReference type="Proteomes" id="UP000245133"/>
    </source>
</evidence>
<dbReference type="Pfam" id="PF09837">
    <property type="entry name" value="DUF2064"/>
    <property type="match status" value="1"/>
</dbReference>
<gene>
    <name evidence="1" type="ORF">LPTSP4_22010</name>
</gene>
<protein>
    <submittedName>
        <fullName evidence="1">Transferase 1, rSAM/selenodomain-associated</fullName>
    </submittedName>
</protein>
<dbReference type="EMBL" id="BFBB01000007">
    <property type="protein sequence ID" value="GBF50674.1"/>
    <property type="molecule type" value="Genomic_DNA"/>
</dbReference>
<keyword evidence="2" id="KW-1185">Reference proteome</keyword>
<dbReference type="AlphaFoldDB" id="A0A2P2E1D3"/>
<dbReference type="RefSeq" id="WP_108976606.1">
    <property type="nucleotide sequence ID" value="NZ_BFBB01000007.1"/>
</dbReference>
<dbReference type="InterPro" id="IPR018641">
    <property type="entry name" value="Trfase_1_rSAM/seldom-assoc"/>
</dbReference>
<dbReference type="SUPFAM" id="SSF53448">
    <property type="entry name" value="Nucleotide-diphospho-sugar transferases"/>
    <property type="match status" value="1"/>
</dbReference>
<dbReference type="Proteomes" id="UP000245133">
    <property type="component" value="Unassembled WGS sequence"/>
</dbReference>